<feature type="transmembrane region" description="Helical" evidence="9">
    <location>
        <begin position="200"/>
        <end position="220"/>
    </location>
</feature>
<dbReference type="EMBL" id="BFEA01000041">
    <property type="protein sequence ID" value="GBG63649.1"/>
    <property type="molecule type" value="Genomic_DNA"/>
</dbReference>
<evidence type="ECO:0000313" key="10">
    <source>
        <dbReference type="EMBL" id="GBG63649.1"/>
    </source>
</evidence>
<keyword evidence="11" id="KW-1185">Reference proteome</keyword>
<evidence type="ECO:0000256" key="8">
    <source>
        <dbReference type="SAM" id="MobiDB-lite"/>
    </source>
</evidence>
<keyword evidence="4 9" id="KW-1133">Transmembrane helix</keyword>
<dbReference type="PANTHER" id="PTHR13002">
    <property type="entry name" value="C3ORF1 PROTEIN-RELATED"/>
    <property type="match status" value="1"/>
</dbReference>
<dbReference type="GO" id="GO:0016020">
    <property type="term" value="C:membrane"/>
    <property type="evidence" value="ECO:0007669"/>
    <property type="project" value="UniProtKB-SubCell"/>
</dbReference>
<reference evidence="10 11" key="1">
    <citation type="journal article" date="2018" name="Cell">
        <title>The Chara Genome: Secondary Complexity and Implications for Plant Terrestrialization.</title>
        <authorList>
            <person name="Nishiyama T."/>
            <person name="Sakayama H."/>
            <person name="Vries J.D."/>
            <person name="Buschmann H."/>
            <person name="Saint-Marcoux D."/>
            <person name="Ullrich K.K."/>
            <person name="Haas F.B."/>
            <person name="Vanderstraeten L."/>
            <person name="Becker D."/>
            <person name="Lang D."/>
            <person name="Vosolsobe S."/>
            <person name="Rombauts S."/>
            <person name="Wilhelmsson P.K.I."/>
            <person name="Janitza P."/>
            <person name="Kern R."/>
            <person name="Heyl A."/>
            <person name="Rumpler F."/>
            <person name="Villalobos L.I.A.C."/>
            <person name="Clay J.M."/>
            <person name="Skokan R."/>
            <person name="Toyoda A."/>
            <person name="Suzuki Y."/>
            <person name="Kagoshima H."/>
            <person name="Schijlen E."/>
            <person name="Tajeshwar N."/>
            <person name="Catarino B."/>
            <person name="Hetherington A.J."/>
            <person name="Saltykova A."/>
            <person name="Bonnot C."/>
            <person name="Breuninger H."/>
            <person name="Symeonidi A."/>
            <person name="Radhakrishnan G.V."/>
            <person name="Van Nieuwerburgh F."/>
            <person name="Deforce D."/>
            <person name="Chang C."/>
            <person name="Karol K.G."/>
            <person name="Hedrich R."/>
            <person name="Ulvskov P."/>
            <person name="Glockner G."/>
            <person name="Delwiche C.F."/>
            <person name="Petrasek J."/>
            <person name="Van de Peer Y."/>
            <person name="Friml J."/>
            <person name="Beilby M."/>
            <person name="Dolan L."/>
            <person name="Kohara Y."/>
            <person name="Sugano S."/>
            <person name="Fujiyama A."/>
            <person name="Delaux P.-M."/>
            <person name="Quint M."/>
            <person name="TheiBen G."/>
            <person name="Hagemann M."/>
            <person name="Harholt J."/>
            <person name="Dunand C."/>
            <person name="Zachgo S."/>
            <person name="Langdale J."/>
            <person name="Maumus F."/>
            <person name="Straeten D.V.D."/>
            <person name="Gould S.B."/>
            <person name="Rensing S.A."/>
        </authorList>
    </citation>
    <scope>NUCLEOTIDE SEQUENCE [LARGE SCALE GENOMIC DNA]</scope>
    <source>
        <strain evidence="10 11">S276</strain>
    </source>
</reference>
<gene>
    <name evidence="10" type="ORF">CBR_g38960</name>
</gene>
<feature type="transmembrane region" description="Helical" evidence="9">
    <location>
        <begin position="171"/>
        <end position="188"/>
    </location>
</feature>
<feature type="region of interest" description="Disordered" evidence="8">
    <location>
        <begin position="55"/>
        <end position="112"/>
    </location>
</feature>
<evidence type="ECO:0000256" key="2">
    <source>
        <dbReference type="ARBA" id="ARBA00008444"/>
    </source>
</evidence>
<dbReference type="OrthoDB" id="509993at2759"/>
<feature type="compositionally biased region" description="Gly residues" evidence="8">
    <location>
        <begin position="89"/>
        <end position="112"/>
    </location>
</feature>
<dbReference type="STRING" id="69332.A0A388K0S6"/>
<evidence type="ECO:0000256" key="7">
    <source>
        <dbReference type="ARBA" id="ARBA00041344"/>
    </source>
</evidence>
<feature type="transmembrane region" description="Helical" evidence="9">
    <location>
        <begin position="20"/>
        <end position="41"/>
    </location>
</feature>
<dbReference type="GO" id="GO:0005739">
    <property type="term" value="C:mitochondrion"/>
    <property type="evidence" value="ECO:0007669"/>
    <property type="project" value="TreeGrafter"/>
</dbReference>
<evidence type="ECO:0000256" key="1">
    <source>
        <dbReference type="ARBA" id="ARBA00004141"/>
    </source>
</evidence>
<comment type="similarity">
    <text evidence="2">Belongs to the Tim17/Tim22/Tim23 family.</text>
</comment>
<keyword evidence="3 9" id="KW-0812">Transmembrane</keyword>
<evidence type="ECO:0000256" key="4">
    <source>
        <dbReference type="ARBA" id="ARBA00022989"/>
    </source>
</evidence>
<feature type="region of interest" description="Disordered" evidence="8">
    <location>
        <begin position="274"/>
        <end position="294"/>
    </location>
</feature>
<dbReference type="PANTHER" id="PTHR13002:SF1">
    <property type="entry name" value="COMPLEX I ASSEMBLY FACTOR TIMMDC1, MITOCHONDRIAL"/>
    <property type="match status" value="1"/>
</dbReference>
<dbReference type="Gramene" id="GBG63649">
    <property type="protein sequence ID" value="GBG63649"/>
    <property type="gene ID" value="CBR_g38960"/>
</dbReference>
<dbReference type="GO" id="GO:0032981">
    <property type="term" value="P:mitochondrial respiratory chain complex I assembly"/>
    <property type="evidence" value="ECO:0007669"/>
    <property type="project" value="InterPro"/>
</dbReference>
<protein>
    <recommendedName>
        <fullName evidence="6">Complex I assembly factor TIMMDC1, mitochondrial</fullName>
    </recommendedName>
    <alternativeName>
        <fullName evidence="7">Translocase of inner mitochondrial membrane domain-containing protein 1</fullName>
    </alternativeName>
</protein>
<evidence type="ECO:0000256" key="9">
    <source>
        <dbReference type="SAM" id="Phobius"/>
    </source>
</evidence>
<evidence type="ECO:0000256" key="3">
    <source>
        <dbReference type="ARBA" id="ARBA00022692"/>
    </source>
</evidence>
<comment type="subcellular location">
    <subcellularLocation>
        <location evidence="1">Membrane</location>
        <topology evidence="1">Multi-pass membrane protein</topology>
    </subcellularLocation>
</comment>
<name>A0A388K0S6_CHABU</name>
<feature type="transmembrane region" description="Helical" evidence="9">
    <location>
        <begin position="134"/>
        <end position="159"/>
    </location>
</feature>
<evidence type="ECO:0000256" key="5">
    <source>
        <dbReference type="ARBA" id="ARBA00023136"/>
    </source>
</evidence>
<organism evidence="10 11">
    <name type="scientific">Chara braunii</name>
    <name type="common">Braun's stonewort</name>
    <dbReference type="NCBI Taxonomy" id="69332"/>
    <lineage>
        <taxon>Eukaryota</taxon>
        <taxon>Viridiplantae</taxon>
        <taxon>Streptophyta</taxon>
        <taxon>Charophyceae</taxon>
        <taxon>Charales</taxon>
        <taxon>Characeae</taxon>
        <taxon>Chara</taxon>
    </lineage>
</organism>
<dbReference type="Proteomes" id="UP000265515">
    <property type="component" value="Unassembled WGS sequence"/>
</dbReference>
<keyword evidence="5 9" id="KW-0472">Membrane</keyword>
<dbReference type="InterPro" id="IPR055299">
    <property type="entry name" value="TIMMDC1"/>
</dbReference>
<comment type="caution">
    <text evidence="10">The sequence shown here is derived from an EMBL/GenBank/DDBJ whole genome shotgun (WGS) entry which is preliminary data.</text>
</comment>
<evidence type="ECO:0000313" key="11">
    <source>
        <dbReference type="Proteomes" id="UP000265515"/>
    </source>
</evidence>
<accession>A0A388K0S6</accession>
<evidence type="ECO:0000256" key="6">
    <source>
        <dbReference type="ARBA" id="ARBA00040778"/>
    </source>
</evidence>
<proteinExistence type="inferred from homology"/>
<sequence>MGDSLFRKVEPGEKIEPPKAFQAWATNTMAGLFAGMLFGGVREAIAPVKEWEIPRASPSATSGPGRGASVLRTPAAQSHSQGFDRWLSSGGGGGGGGGGGVGVGVGGGEGGAGMTRREALRIQRELMEKRFVRICRGSIVGGAQLSAFTGLFCGVQAYLAAPHSVAGHDPFHTIVAGSTTAAAFGLVLKGSVSARLRTGLLGAVLGSVICSPLAFLHSALQLNSSQDLASLASTPDGQESVVNASVEQRGGAAEDAIGIANVIDRLERRLAVQVQSSSSSSSDPSQSSTSVSSS</sequence>
<dbReference type="AlphaFoldDB" id="A0A388K0S6"/>